<gene>
    <name evidence="1" type="ORF">A6X21_02255</name>
</gene>
<evidence type="ECO:0000313" key="2">
    <source>
        <dbReference type="Proteomes" id="UP000094828"/>
    </source>
</evidence>
<protein>
    <submittedName>
        <fullName evidence="1">Uncharacterized protein</fullName>
    </submittedName>
</protein>
<dbReference type="Proteomes" id="UP000094828">
    <property type="component" value="Unassembled WGS sequence"/>
</dbReference>
<reference evidence="1 2" key="1">
    <citation type="submission" date="2016-05" db="EMBL/GenBank/DDBJ databases">
        <title>Genomic and physiological characterization of Planctopirus sp. isolated from fresh water lake.</title>
        <authorList>
            <person name="Subhash Y."/>
            <person name="Ramana C."/>
        </authorList>
    </citation>
    <scope>NUCLEOTIDE SEQUENCE [LARGE SCALE GENOMIC DNA]</scope>
    <source>
        <strain evidence="1 2">JC280</strain>
    </source>
</reference>
<sequence length="85" mass="9556">MVRILANQIVLEETTGVACSRFFVGGWPFTMELVRFPGNSSDVLAEKTCLPRAASMARYTINRARQGPKRRTVTNLPNVRQKFLA</sequence>
<organism evidence="1 2">
    <name type="scientific">Planctopirus hydrillae</name>
    <dbReference type="NCBI Taxonomy" id="1841610"/>
    <lineage>
        <taxon>Bacteria</taxon>
        <taxon>Pseudomonadati</taxon>
        <taxon>Planctomycetota</taxon>
        <taxon>Planctomycetia</taxon>
        <taxon>Planctomycetales</taxon>
        <taxon>Planctomycetaceae</taxon>
        <taxon>Planctopirus</taxon>
    </lineage>
</organism>
<evidence type="ECO:0000313" key="1">
    <source>
        <dbReference type="EMBL" id="ODA36527.1"/>
    </source>
</evidence>
<dbReference type="EMBL" id="LYDR01000020">
    <property type="protein sequence ID" value="ODA36527.1"/>
    <property type="molecule type" value="Genomic_DNA"/>
</dbReference>
<keyword evidence="2" id="KW-1185">Reference proteome</keyword>
<comment type="caution">
    <text evidence="1">The sequence shown here is derived from an EMBL/GenBank/DDBJ whole genome shotgun (WGS) entry which is preliminary data.</text>
</comment>
<accession>A0A1C3ET82</accession>
<name>A0A1C3ET82_9PLAN</name>
<dbReference type="STRING" id="1841610.A6X21_02255"/>
<proteinExistence type="predicted"/>
<dbReference type="AlphaFoldDB" id="A0A1C3ET82"/>